<sequence length="121" mass="13033">MSKRILIVEDDIFTRMELEMILEQAGYAVAGSVSGIDEALELAGRVGVDAAIVDLGLIDGEKGLTLARVLRERHDVPSLLISGRVEASIQNEMAAIRPLGIVGKPFDKRFILTALGSTDRS</sequence>
<evidence type="ECO:0000313" key="1">
    <source>
        <dbReference type="EMBL" id="WAJ28256.1"/>
    </source>
</evidence>
<evidence type="ECO:0000313" key="2">
    <source>
        <dbReference type="Proteomes" id="UP001163223"/>
    </source>
</evidence>
<protein>
    <submittedName>
        <fullName evidence="1">Response regulator</fullName>
    </submittedName>
</protein>
<dbReference type="EMBL" id="CP113520">
    <property type="protein sequence ID" value="WAJ28256.1"/>
    <property type="molecule type" value="Genomic_DNA"/>
</dbReference>
<accession>A0ACD4NN03</accession>
<proteinExistence type="predicted"/>
<reference evidence="1" key="1">
    <citation type="submission" date="2022-11" db="EMBL/GenBank/DDBJ databases">
        <title>beta-Carotene-producing bacterium, Jeongeuplla avenae sp. nov., alleviates the salt stress of Arabidopsis seedlings.</title>
        <authorList>
            <person name="Jiang L."/>
            <person name="Lee J."/>
        </authorList>
    </citation>
    <scope>NUCLEOTIDE SEQUENCE</scope>
    <source>
        <strain evidence="1">DY_R2A_6</strain>
    </source>
</reference>
<keyword evidence="2" id="KW-1185">Reference proteome</keyword>
<gene>
    <name evidence="1" type="ORF">OXU80_26125</name>
</gene>
<name>A0ACD4NN03_9HYPH</name>
<organism evidence="1 2">
    <name type="scientific">Antarcticirhabdus aurantiaca</name>
    <dbReference type="NCBI Taxonomy" id="2606717"/>
    <lineage>
        <taxon>Bacteria</taxon>
        <taxon>Pseudomonadati</taxon>
        <taxon>Pseudomonadota</taxon>
        <taxon>Alphaproteobacteria</taxon>
        <taxon>Hyphomicrobiales</taxon>
        <taxon>Aurantimonadaceae</taxon>
        <taxon>Antarcticirhabdus</taxon>
    </lineage>
</organism>
<dbReference type="Proteomes" id="UP001163223">
    <property type="component" value="Chromosome"/>
</dbReference>